<keyword evidence="5" id="KW-0067">ATP-binding</keyword>
<dbReference type="SMART" id="SM00220">
    <property type="entry name" value="S_TKc"/>
    <property type="match status" value="1"/>
</dbReference>
<evidence type="ECO:0000256" key="4">
    <source>
        <dbReference type="ARBA" id="ARBA00022777"/>
    </source>
</evidence>
<proteinExistence type="predicted"/>
<keyword evidence="4 7" id="KW-0418">Kinase</keyword>
<dbReference type="GO" id="GO:0005634">
    <property type="term" value="C:nucleus"/>
    <property type="evidence" value="ECO:0007669"/>
    <property type="project" value="TreeGrafter"/>
</dbReference>
<dbReference type="AlphaFoldDB" id="A0A9P5YPU8"/>
<evidence type="ECO:0000313" key="8">
    <source>
        <dbReference type="Proteomes" id="UP000807469"/>
    </source>
</evidence>
<dbReference type="GO" id="GO:0004674">
    <property type="term" value="F:protein serine/threonine kinase activity"/>
    <property type="evidence" value="ECO:0007669"/>
    <property type="project" value="UniProtKB-KW"/>
</dbReference>
<evidence type="ECO:0000256" key="3">
    <source>
        <dbReference type="ARBA" id="ARBA00022741"/>
    </source>
</evidence>
<dbReference type="InterPro" id="IPR000719">
    <property type="entry name" value="Prot_kinase_dom"/>
</dbReference>
<dbReference type="InterPro" id="IPR011009">
    <property type="entry name" value="Kinase-like_dom_sf"/>
</dbReference>
<dbReference type="PANTHER" id="PTHR45646">
    <property type="entry name" value="SERINE/THREONINE-PROTEIN KINASE DOA-RELATED"/>
    <property type="match status" value="1"/>
</dbReference>
<gene>
    <name evidence="7" type="ORF">BDN70DRAFT_867189</name>
</gene>
<protein>
    <submittedName>
        <fullName evidence="7">Kinase-like protein</fullName>
    </submittedName>
</protein>
<name>A0A9P5YPU8_9AGAR</name>
<keyword evidence="3" id="KW-0547">Nucleotide-binding</keyword>
<feature type="domain" description="Protein kinase" evidence="6">
    <location>
        <begin position="32"/>
        <end position="375"/>
    </location>
</feature>
<dbReference type="GO" id="GO:0005524">
    <property type="term" value="F:ATP binding"/>
    <property type="evidence" value="ECO:0007669"/>
    <property type="project" value="UniProtKB-KW"/>
</dbReference>
<evidence type="ECO:0000256" key="5">
    <source>
        <dbReference type="ARBA" id="ARBA00022840"/>
    </source>
</evidence>
<dbReference type="PANTHER" id="PTHR45646:SF11">
    <property type="entry name" value="SERINE_THREONINE-PROTEIN KINASE DOA"/>
    <property type="match status" value="1"/>
</dbReference>
<dbReference type="EMBL" id="MU155423">
    <property type="protein sequence ID" value="KAF9473687.1"/>
    <property type="molecule type" value="Genomic_DNA"/>
</dbReference>
<organism evidence="7 8">
    <name type="scientific">Pholiota conissans</name>
    <dbReference type="NCBI Taxonomy" id="109636"/>
    <lineage>
        <taxon>Eukaryota</taxon>
        <taxon>Fungi</taxon>
        <taxon>Dikarya</taxon>
        <taxon>Basidiomycota</taxon>
        <taxon>Agaricomycotina</taxon>
        <taxon>Agaricomycetes</taxon>
        <taxon>Agaricomycetidae</taxon>
        <taxon>Agaricales</taxon>
        <taxon>Agaricineae</taxon>
        <taxon>Strophariaceae</taxon>
        <taxon>Pholiota</taxon>
    </lineage>
</organism>
<keyword evidence="8" id="KW-1185">Reference proteome</keyword>
<accession>A0A9P5YPU8</accession>
<dbReference type="Pfam" id="PF00069">
    <property type="entry name" value="Pkinase"/>
    <property type="match status" value="1"/>
</dbReference>
<dbReference type="Gene3D" id="1.10.510.10">
    <property type="entry name" value="Transferase(Phosphotransferase) domain 1"/>
    <property type="match status" value="1"/>
</dbReference>
<dbReference type="InterPro" id="IPR051175">
    <property type="entry name" value="CLK_kinases"/>
</dbReference>
<evidence type="ECO:0000313" key="7">
    <source>
        <dbReference type="EMBL" id="KAF9473687.1"/>
    </source>
</evidence>
<keyword evidence="1" id="KW-0723">Serine/threonine-protein kinase</keyword>
<dbReference type="PROSITE" id="PS50011">
    <property type="entry name" value="PROTEIN_KINASE_DOM"/>
    <property type="match status" value="1"/>
</dbReference>
<dbReference type="Proteomes" id="UP000807469">
    <property type="component" value="Unassembled WGS sequence"/>
</dbReference>
<reference evidence="7" key="1">
    <citation type="submission" date="2020-11" db="EMBL/GenBank/DDBJ databases">
        <authorList>
            <consortium name="DOE Joint Genome Institute"/>
            <person name="Ahrendt S."/>
            <person name="Riley R."/>
            <person name="Andreopoulos W."/>
            <person name="Labutti K."/>
            <person name="Pangilinan J."/>
            <person name="Ruiz-Duenas F.J."/>
            <person name="Barrasa J.M."/>
            <person name="Sanchez-Garcia M."/>
            <person name="Camarero S."/>
            <person name="Miyauchi S."/>
            <person name="Serrano A."/>
            <person name="Linde D."/>
            <person name="Babiker R."/>
            <person name="Drula E."/>
            <person name="Ayuso-Fernandez I."/>
            <person name="Pacheco R."/>
            <person name="Padilla G."/>
            <person name="Ferreira P."/>
            <person name="Barriuso J."/>
            <person name="Kellner H."/>
            <person name="Castanera R."/>
            <person name="Alfaro M."/>
            <person name="Ramirez L."/>
            <person name="Pisabarro A.G."/>
            <person name="Kuo A."/>
            <person name="Tritt A."/>
            <person name="Lipzen A."/>
            <person name="He G."/>
            <person name="Yan M."/>
            <person name="Ng V."/>
            <person name="Cullen D."/>
            <person name="Martin F."/>
            <person name="Rosso M.-N."/>
            <person name="Henrissat B."/>
            <person name="Hibbett D."/>
            <person name="Martinez A.T."/>
            <person name="Grigoriev I.V."/>
        </authorList>
    </citation>
    <scope>NUCLEOTIDE SEQUENCE</scope>
    <source>
        <strain evidence="7">CIRM-BRFM 674</strain>
    </source>
</reference>
<keyword evidence="2" id="KW-0808">Transferase</keyword>
<evidence type="ECO:0000256" key="1">
    <source>
        <dbReference type="ARBA" id="ARBA00022527"/>
    </source>
</evidence>
<dbReference type="SUPFAM" id="SSF56112">
    <property type="entry name" value="Protein kinase-like (PK-like)"/>
    <property type="match status" value="1"/>
</dbReference>
<dbReference type="OrthoDB" id="5979581at2759"/>
<comment type="caution">
    <text evidence="7">The sequence shown here is derived from an EMBL/GenBank/DDBJ whole genome shotgun (WGS) entry which is preliminary data.</text>
</comment>
<dbReference type="GO" id="GO:0043484">
    <property type="term" value="P:regulation of RNA splicing"/>
    <property type="evidence" value="ECO:0007669"/>
    <property type="project" value="TreeGrafter"/>
</dbReference>
<evidence type="ECO:0000259" key="6">
    <source>
        <dbReference type="PROSITE" id="PS50011"/>
    </source>
</evidence>
<dbReference type="Gene3D" id="3.30.200.20">
    <property type="entry name" value="Phosphorylase Kinase, domain 1"/>
    <property type="match status" value="1"/>
</dbReference>
<sequence>MSFPEEPLDLPPSQGGGYYPAAIHQLIHNAKYEIIRKLGYGPRSSTWLVLHDSEYHEPIYSALKIFTVASSEEASHTQLPMLKAVHNLGRFDLRLPIFRGSFWEQSGAGAHLCVVMSAMATSARALQMEAEHNRLPVHVVQKLVCTAANALAGLHKEKFMHGGIDADSVYLGLGATMQTKYLKSVLDSEPQPTAVEVMGFTTVLSQPLSTKYKWNDEQKKVVDWSVHVGNLGHVQRRTYTPEKGHNYSFAPETLLKRALCSPKTDIWMLGCLTYTLLTNTELFTMPTSTSAAHRIATMHAVLEDDIPTSWLSDENLKEYNADTRNSGNFISIEAGLADALYKDDVGPAAAFIKSCLRLDPQKRLTALECRLHEWLSMANACSCQFC</sequence>
<evidence type="ECO:0000256" key="2">
    <source>
        <dbReference type="ARBA" id="ARBA00022679"/>
    </source>
</evidence>